<dbReference type="InterPro" id="IPR036259">
    <property type="entry name" value="MFS_trans_sf"/>
</dbReference>
<dbReference type="InterPro" id="IPR005829">
    <property type="entry name" value="Sugar_transporter_CS"/>
</dbReference>
<evidence type="ECO:0000256" key="1">
    <source>
        <dbReference type="ARBA" id="ARBA00004141"/>
    </source>
</evidence>
<accession>A0AAW2I2W6</accession>
<keyword evidence="3 5" id="KW-1133">Transmembrane helix</keyword>
<dbReference type="GO" id="GO:0016020">
    <property type="term" value="C:membrane"/>
    <property type="evidence" value="ECO:0007669"/>
    <property type="project" value="UniProtKB-SubCell"/>
</dbReference>
<evidence type="ECO:0000259" key="6">
    <source>
        <dbReference type="PROSITE" id="PS50850"/>
    </source>
</evidence>
<dbReference type="InterPro" id="IPR005828">
    <property type="entry name" value="MFS_sugar_transport-like"/>
</dbReference>
<evidence type="ECO:0000256" key="2">
    <source>
        <dbReference type="ARBA" id="ARBA00022692"/>
    </source>
</evidence>
<protein>
    <recommendedName>
        <fullName evidence="6">Major facilitator superfamily (MFS) profile domain-containing protein</fullName>
    </recommendedName>
</protein>
<dbReference type="GO" id="GO:0022857">
    <property type="term" value="F:transmembrane transporter activity"/>
    <property type="evidence" value="ECO:0007669"/>
    <property type="project" value="InterPro"/>
</dbReference>
<reference evidence="7" key="1">
    <citation type="journal article" date="2024" name="Gigascience">
        <title>Chromosome-level genome of the poultry shaft louse Menopon gallinae provides insight into the host-switching and adaptive evolution of parasitic lice.</title>
        <authorList>
            <person name="Xu Y."/>
            <person name="Ma L."/>
            <person name="Liu S."/>
            <person name="Liang Y."/>
            <person name="Liu Q."/>
            <person name="He Z."/>
            <person name="Tian L."/>
            <person name="Duan Y."/>
            <person name="Cai W."/>
            <person name="Li H."/>
            <person name="Song F."/>
        </authorList>
    </citation>
    <scope>NUCLEOTIDE SEQUENCE</scope>
    <source>
        <strain evidence="7">Cailab_2023a</strain>
    </source>
</reference>
<evidence type="ECO:0000256" key="3">
    <source>
        <dbReference type="ARBA" id="ARBA00022989"/>
    </source>
</evidence>
<dbReference type="PROSITE" id="PS00216">
    <property type="entry name" value="SUGAR_TRANSPORT_1"/>
    <property type="match status" value="1"/>
</dbReference>
<sequence length="378" mass="41094">MSFLAGVAIGGLVSGMVSDRLGRKKTLMVSLCLQIVIGVTIAFVPILEVFAVLRFLLGFVSVGVVFSGFVLCVELVGGKWRTVAGVGYLVPVPISYMIISGIAYCIRGWRDLQLAITLPSILLLPLWCILPESPRWLMAMGKVEDNVEILKEAAQVNKRTLPPNIDKLLQQLFQGLNEKTGEQATILDLFRYPRLRKISLVNFVIWFAVYFMYYGLMMNLSNIGGDIYVNTVISGGVEIPALLLSAVILLKLGRRWPLSVTIFTSGIACLTTLPFGTAKESVTIGLAMLGKFCIACSNAIMPIYTAELYPTVVRNLGVGLSNVSAGMALILVPFIWNLATIDSRLPFGLLGSIGCIGGLSVLLLEETSNRPLKKSLED</sequence>
<feature type="transmembrane region" description="Helical" evidence="5">
    <location>
        <begin position="345"/>
        <end position="364"/>
    </location>
</feature>
<feature type="transmembrane region" description="Helical" evidence="5">
    <location>
        <begin position="316"/>
        <end position="339"/>
    </location>
</feature>
<dbReference type="PANTHER" id="PTHR24064">
    <property type="entry name" value="SOLUTE CARRIER FAMILY 22 MEMBER"/>
    <property type="match status" value="1"/>
</dbReference>
<dbReference type="AlphaFoldDB" id="A0AAW2I2W6"/>
<feature type="domain" description="Major facilitator superfamily (MFS) profile" evidence="6">
    <location>
        <begin position="1"/>
        <end position="369"/>
    </location>
</feature>
<dbReference type="CDD" id="cd17317">
    <property type="entry name" value="MFS_SLC22"/>
    <property type="match status" value="1"/>
</dbReference>
<feature type="transmembrane region" description="Helical" evidence="5">
    <location>
        <begin position="26"/>
        <end position="46"/>
    </location>
</feature>
<name>A0AAW2I2W6_9NEOP</name>
<feature type="transmembrane region" description="Helical" evidence="5">
    <location>
        <begin position="85"/>
        <end position="106"/>
    </location>
</feature>
<comment type="caution">
    <text evidence="7">The sequence shown here is derived from an EMBL/GenBank/DDBJ whole genome shotgun (WGS) entry which is preliminary data.</text>
</comment>
<feature type="transmembrane region" description="Helical" evidence="5">
    <location>
        <begin position="228"/>
        <end position="249"/>
    </location>
</feature>
<feature type="transmembrane region" description="Helical" evidence="5">
    <location>
        <begin position="256"/>
        <end position="276"/>
    </location>
</feature>
<keyword evidence="4 5" id="KW-0472">Membrane</keyword>
<organism evidence="7">
    <name type="scientific">Menopon gallinae</name>
    <name type="common">poultry shaft louse</name>
    <dbReference type="NCBI Taxonomy" id="328185"/>
    <lineage>
        <taxon>Eukaryota</taxon>
        <taxon>Metazoa</taxon>
        <taxon>Ecdysozoa</taxon>
        <taxon>Arthropoda</taxon>
        <taxon>Hexapoda</taxon>
        <taxon>Insecta</taxon>
        <taxon>Pterygota</taxon>
        <taxon>Neoptera</taxon>
        <taxon>Paraneoptera</taxon>
        <taxon>Psocodea</taxon>
        <taxon>Troctomorpha</taxon>
        <taxon>Phthiraptera</taxon>
        <taxon>Amblycera</taxon>
        <taxon>Menoponidae</taxon>
        <taxon>Menopon</taxon>
    </lineage>
</organism>
<feature type="transmembrane region" description="Helical" evidence="5">
    <location>
        <begin position="52"/>
        <end position="73"/>
    </location>
</feature>
<dbReference type="PROSITE" id="PS50850">
    <property type="entry name" value="MFS"/>
    <property type="match status" value="1"/>
</dbReference>
<evidence type="ECO:0000313" key="7">
    <source>
        <dbReference type="EMBL" id="KAL0276171.1"/>
    </source>
</evidence>
<dbReference type="EMBL" id="JARGDH010000002">
    <property type="protein sequence ID" value="KAL0276171.1"/>
    <property type="molecule type" value="Genomic_DNA"/>
</dbReference>
<evidence type="ECO:0000256" key="5">
    <source>
        <dbReference type="SAM" id="Phobius"/>
    </source>
</evidence>
<dbReference type="Pfam" id="PF00083">
    <property type="entry name" value="Sugar_tr"/>
    <property type="match status" value="1"/>
</dbReference>
<gene>
    <name evidence="7" type="ORF">PYX00_003794</name>
</gene>
<evidence type="ECO:0000256" key="4">
    <source>
        <dbReference type="ARBA" id="ARBA00023136"/>
    </source>
</evidence>
<dbReference type="InterPro" id="IPR020846">
    <property type="entry name" value="MFS_dom"/>
</dbReference>
<feature type="transmembrane region" description="Helical" evidence="5">
    <location>
        <begin position="112"/>
        <end position="130"/>
    </location>
</feature>
<proteinExistence type="predicted"/>
<dbReference type="Gene3D" id="1.20.1250.20">
    <property type="entry name" value="MFS general substrate transporter like domains"/>
    <property type="match status" value="1"/>
</dbReference>
<keyword evidence="2 5" id="KW-0812">Transmembrane</keyword>
<feature type="transmembrane region" description="Helical" evidence="5">
    <location>
        <begin position="282"/>
        <end position="304"/>
    </location>
</feature>
<comment type="subcellular location">
    <subcellularLocation>
        <location evidence="1">Membrane</location>
        <topology evidence="1">Multi-pass membrane protein</topology>
    </subcellularLocation>
</comment>
<feature type="transmembrane region" description="Helical" evidence="5">
    <location>
        <begin position="198"/>
        <end position="216"/>
    </location>
</feature>
<dbReference type="SUPFAM" id="SSF103473">
    <property type="entry name" value="MFS general substrate transporter"/>
    <property type="match status" value="1"/>
</dbReference>